<evidence type="ECO:0000313" key="2">
    <source>
        <dbReference type="EMBL" id="VTT72518.1"/>
    </source>
</evidence>
<sequence>PAPAYKMAGSDTREPEPVYELGVDSSERK</sequence>
<dbReference type="Proteomes" id="UP000760494">
    <property type="component" value="Unassembled WGS sequence"/>
</dbReference>
<protein>
    <submittedName>
        <fullName evidence="2">Uncharacterized protein</fullName>
    </submittedName>
</protein>
<dbReference type="AlphaFoldDB" id="A0A9Q9RSN4"/>
<dbReference type="EMBL" id="CABFJX010000346">
    <property type="protein sequence ID" value="VTT72518.1"/>
    <property type="molecule type" value="Genomic_DNA"/>
</dbReference>
<reference evidence="2" key="1">
    <citation type="submission" date="2019-05" db="EMBL/GenBank/DDBJ databases">
        <authorList>
            <person name="Piombo E."/>
        </authorList>
    </citation>
    <scope>NUCLEOTIDE SEQUENCE</scope>
    <source>
        <strain evidence="2">C2S</strain>
    </source>
</reference>
<name>A0A9Q9RSN4_FUSFU</name>
<gene>
    <name evidence="2" type="ORF">C2S_8603</name>
</gene>
<feature type="region of interest" description="Disordered" evidence="1">
    <location>
        <begin position="1"/>
        <end position="29"/>
    </location>
</feature>
<comment type="caution">
    <text evidence="2">The sequence shown here is derived from an EMBL/GenBank/DDBJ whole genome shotgun (WGS) entry which is preliminary data.</text>
</comment>
<feature type="non-terminal residue" evidence="2">
    <location>
        <position position="1"/>
    </location>
</feature>
<proteinExistence type="predicted"/>
<accession>A0A9Q9RSN4</accession>
<evidence type="ECO:0000313" key="3">
    <source>
        <dbReference type="Proteomes" id="UP000760494"/>
    </source>
</evidence>
<evidence type="ECO:0000256" key="1">
    <source>
        <dbReference type="SAM" id="MobiDB-lite"/>
    </source>
</evidence>
<organism evidence="2 3">
    <name type="scientific">Fusarium fujikuroi</name>
    <name type="common">Bakanae and foot rot disease fungus</name>
    <name type="synonym">Gibberella fujikuroi</name>
    <dbReference type="NCBI Taxonomy" id="5127"/>
    <lineage>
        <taxon>Eukaryota</taxon>
        <taxon>Fungi</taxon>
        <taxon>Dikarya</taxon>
        <taxon>Ascomycota</taxon>
        <taxon>Pezizomycotina</taxon>
        <taxon>Sordariomycetes</taxon>
        <taxon>Hypocreomycetidae</taxon>
        <taxon>Hypocreales</taxon>
        <taxon>Nectriaceae</taxon>
        <taxon>Fusarium</taxon>
        <taxon>Fusarium fujikuroi species complex</taxon>
    </lineage>
</organism>